<reference evidence="1 2" key="1">
    <citation type="submission" date="2015-01" db="EMBL/GenBank/DDBJ databases">
        <title>Evolution of Trichinella species and genotypes.</title>
        <authorList>
            <person name="Korhonen P.K."/>
            <person name="Edoardo P."/>
            <person name="Giuseppe L.R."/>
            <person name="Gasser R.B."/>
        </authorList>
    </citation>
    <scope>NUCLEOTIDE SEQUENCE [LARGE SCALE GENOMIC DNA]</scope>
    <source>
        <strain evidence="1">ISS37</strain>
    </source>
</reference>
<organism evidence="1 2">
    <name type="scientific">Trichinella nelsoni</name>
    <dbReference type="NCBI Taxonomy" id="6336"/>
    <lineage>
        <taxon>Eukaryota</taxon>
        <taxon>Metazoa</taxon>
        <taxon>Ecdysozoa</taxon>
        <taxon>Nematoda</taxon>
        <taxon>Enoplea</taxon>
        <taxon>Dorylaimia</taxon>
        <taxon>Trichinellida</taxon>
        <taxon>Trichinellidae</taxon>
        <taxon>Trichinella</taxon>
    </lineage>
</organism>
<proteinExistence type="predicted"/>
<dbReference type="EMBL" id="JYDL01000004">
    <property type="protein sequence ID" value="KRX27296.1"/>
    <property type="molecule type" value="Genomic_DNA"/>
</dbReference>
<keyword evidence="2" id="KW-1185">Reference proteome</keyword>
<dbReference type="AlphaFoldDB" id="A0A0V0SKB1"/>
<protein>
    <submittedName>
        <fullName evidence="1">Uncharacterized protein</fullName>
    </submittedName>
</protein>
<evidence type="ECO:0000313" key="1">
    <source>
        <dbReference type="EMBL" id="KRX27296.1"/>
    </source>
</evidence>
<name>A0A0V0SKB1_9BILA</name>
<accession>A0A0V0SKB1</accession>
<sequence length="150" mass="17367">MKCMLHLFQLKVYLKKDEVLVAYLSLSTFCQSAAEKDSTCPFFNIAEQRSSPSIFFIHKLEGMKNNYEPDICSGIADALIFVRTLRRFNGITARPKPPNNSGSLALFSVLCRSRKKERFYIFEIDVHWLVHDNPMYCFIATWESERAILS</sequence>
<evidence type="ECO:0000313" key="2">
    <source>
        <dbReference type="Proteomes" id="UP000054630"/>
    </source>
</evidence>
<dbReference type="Proteomes" id="UP000054630">
    <property type="component" value="Unassembled WGS sequence"/>
</dbReference>
<gene>
    <name evidence="1" type="ORF">T07_9704</name>
</gene>
<comment type="caution">
    <text evidence="1">The sequence shown here is derived from an EMBL/GenBank/DDBJ whole genome shotgun (WGS) entry which is preliminary data.</text>
</comment>